<proteinExistence type="predicted"/>
<dbReference type="Proteomes" id="UP001163603">
    <property type="component" value="Chromosome 15"/>
</dbReference>
<sequence>MIEVLFLYSSNTVYSSTIALIFTQYSHNRGLSIQNYPSLASLLMGLQFRD</sequence>
<name>A0ACC0WY80_9ROSI</name>
<comment type="caution">
    <text evidence="1">The sequence shown here is derived from an EMBL/GenBank/DDBJ whole genome shotgun (WGS) entry which is preliminary data.</text>
</comment>
<protein>
    <submittedName>
        <fullName evidence="1">Uncharacterized protein</fullName>
    </submittedName>
</protein>
<evidence type="ECO:0000313" key="1">
    <source>
        <dbReference type="EMBL" id="KAJ0007158.1"/>
    </source>
</evidence>
<keyword evidence="2" id="KW-1185">Reference proteome</keyword>
<gene>
    <name evidence="1" type="ORF">Pint_30142</name>
</gene>
<evidence type="ECO:0000313" key="2">
    <source>
        <dbReference type="Proteomes" id="UP001163603"/>
    </source>
</evidence>
<accession>A0ACC0WY80</accession>
<reference evidence="2" key="1">
    <citation type="journal article" date="2023" name="G3 (Bethesda)">
        <title>Genome assembly and association tests identify interacting loci associated with vigor, precocity, and sex in interspecific pistachio rootstocks.</title>
        <authorList>
            <person name="Palmer W."/>
            <person name="Jacygrad E."/>
            <person name="Sagayaradj S."/>
            <person name="Cavanaugh K."/>
            <person name="Han R."/>
            <person name="Bertier L."/>
            <person name="Beede B."/>
            <person name="Kafkas S."/>
            <person name="Golino D."/>
            <person name="Preece J."/>
            <person name="Michelmore R."/>
        </authorList>
    </citation>
    <scope>NUCLEOTIDE SEQUENCE [LARGE SCALE GENOMIC DNA]</scope>
</reference>
<dbReference type="EMBL" id="CM047750">
    <property type="protein sequence ID" value="KAJ0007158.1"/>
    <property type="molecule type" value="Genomic_DNA"/>
</dbReference>
<organism evidence="1 2">
    <name type="scientific">Pistacia integerrima</name>
    <dbReference type="NCBI Taxonomy" id="434235"/>
    <lineage>
        <taxon>Eukaryota</taxon>
        <taxon>Viridiplantae</taxon>
        <taxon>Streptophyta</taxon>
        <taxon>Embryophyta</taxon>
        <taxon>Tracheophyta</taxon>
        <taxon>Spermatophyta</taxon>
        <taxon>Magnoliopsida</taxon>
        <taxon>eudicotyledons</taxon>
        <taxon>Gunneridae</taxon>
        <taxon>Pentapetalae</taxon>
        <taxon>rosids</taxon>
        <taxon>malvids</taxon>
        <taxon>Sapindales</taxon>
        <taxon>Anacardiaceae</taxon>
        <taxon>Pistacia</taxon>
    </lineage>
</organism>